<evidence type="ECO:0000313" key="1">
    <source>
        <dbReference type="Proteomes" id="UP000887579"/>
    </source>
</evidence>
<dbReference type="WBParaSite" id="ES5_v2.g22131.t1">
    <property type="protein sequence ID" value="ES5_v2.g22131.t1"/>
    <property type="gene ID" value="ES5_v2.g22131"/>
</dbReference>
<sequence>MEQEKEIQQLSKRNQELEEENNLLKNQIIKISNKWESECWENLGEIDKIQHKIEALNKLTEAVARMSYVEQK</sequence>
<organism evidence="1 2">
    <name type="scientific">Panagrolaimus sp. ES5</name>
    <dbReference type="NCBI Taxonomy" id="591445"/>
    <lineage>
        <taxon>Eukaryota</taxon>
        <taxon>Metazoa</taxon>
        <taxon>Ecdysozoa</taxon>
        <taxon>Nematoda</taxon>
        <taxon>Chromadorea</taxon>
        <taxon>Rhabditida</taxon>
        <taxon>Tylenchina</taxon>
        <taxon>Panagrolaimomorpha</taxon>
        <taxon>Panagrolaimoidea</taxon>
        <taxon>Panagrolaimidae</taxon>
        <taxon>Panagrolaimus</taxon>
    </lineage>
</organism>
<dbReference type="Proteomes" id="UP000887579">
    <property type="component" value="Unplaced"/>
</dbReference>
<evidence type="ECO:0000313" key="2">
    <source>
        <dbReference type="WBParaSite" id="ES5_v2.g22131.t1"/>
    </source>
</evidence>
<protein>
    <submittedName>
        <fullName evidence="2">Uncharacterized protein</fullName>
    </submittedName>
</protein>
<reference evidence="2" key="1">
    <citation type="submission" date="2022-11" db="UniProtKB">
        <authorList>
            <consortium name="WormBaseParasite"/>
        </authorList>
    </citation>
    <scope>IDENTIFICATION</scope>
</reference>
<name>A0AC34FY41_9BILA</name>
<proteinExistence type="predicted"/>
<accession>A0AC34FY41</accession>